<feature type="non-terminal residue" evidence="2">
    <location>
        <position position="127"/>
    </location>
</feature>
<sequence length="127" mass="15198">MTIVNMKRSKPKKRIKRSTLKNKCDALWRKIIHSKGKCERCPKPGTDAHHVIGRGNYNLRWDIRNGCLLCASCHEFSKNSAKNNPLLFAEWFKLNRPDDYIYLMRKRNEIWDKDYDKVLEYLQEVKK</sequence>
<reference evidence="2" key="1">
    <citation type="journal article" date="2014" name="Front. Microbiol.">
        <title>High frequency of phylogenetically diverse reductive dehalogenase-homologous genes in deep subseafloor sedimentary metagenomes.</title>
        <authorList>
            <person name="Kawai M."/>
            <person name="Futagami T."/>
            <person name="Toyoda A."/>
            <person name="Takaki Y."/>
            <person name="Nishi S."/>
            <person name="Hori S."/>
            <person name="Arai W."/>
            <person name="Tsubouchi T."/>
            <person name="Morono Y."/>
            <person name="Uchiyama I."/>
            <person name="Ito T."/>
            <person name="Fujiyama A."/>
            <person name="Inagaki F."/>
            <person name="Takami H."/>
        </authorList>
    </citation>
    <scope>NUCLEOTIDE SEQUENCE</scope>
    <source>
        <strain evidence="2">Expedition CK06-06</strain>
    </source>
</reference>
<dbReference type="EMBL" id="BARS01025968">
    <property type="protein sequence ID" value="GAG10315.1"/>
    <property type="molecule type" value="Genomic_DNA"/>
</dbReference>
<name>X0UX30_9ZZZZ</name>
<dbReference type="SMART" id="SM00507">
    <property type="entry name" value="HNHc"/>
    <property type="match status" value="1"/>
</dbReference>
<accession>X0UX30</accession>
<organism evidence="2">
    <name type="scientific">marine sediment metagenome</name>
    <dbReference type="NCBI Taxonomy" id="412755"/>
    <lineage>
        <taxon>unclassified sequences</taxon>
        <taxon>metagenomes</taxon>
        <taxon>ecological metagenomes</taxon>
    </lineage>
</organism>
<evidence type="ECO:0000259" key="1">
    <source>
        <dbReference type="SMART" id="SM00507"/>
    </source>
</evidence>
<proteinExistence type="predicted"/>
<dbReference type="AlphaFoldDB" id="X0UX30"/>
<gene>
    <name evidence="2" type="ORF">S01H1_40978</name>
</gene>
<protein>
    <recommendedName>
        <fullName evidence="1">HNH nuclease domain-containing protein</fullName>
    </recommendedName>
</protein>
<feature type="domain" description="HNH nuclease" evidence="1">
    <location>
        <begin position="26"/>
        <end position="75"/>
    </location>
</feature>
<evidence type="ECO:0000313" key="2">
    <source>
        <dbReference type="EMBL" id="GAG10315.1"/>
    </source>
</evidence>
<dbReference type="InterPro" id="IPR003615">
    <property type="entry name" value="HNH_nuc"/>
</dbReference>
<comment type="caution">
    <text evidence="2">The sequence shown here is derived from an EMBL/GenBank/DDBJ whole genome shotgun (WGS) entry which is preliminary data.</text>
</comment>